<reference evidence="2" key="2">
    <citation type="submission" date="2023-08" db="EMBL/GenBank/DDBJ databases">
        <title>Increased levels of nutrients transform a symbiont into a lethal pathobiont.</title>
        <authorList>
            <person name="Lachnit T."/>
            <person name="Ulrich L."/>
            <person name="Willmer F.M."/>
            <person name="Hasenbein T."/>
            <person name="Steiner L.X."/>
            <person name="Wolters M."/>
            <person name="Herbst E.M."/>
            <person name="Deines P."/>
        </authorList>
    </citation>
    <scope>NUCLEOTIDE SEQUENCE</scope>
    <source>
        <strain evidence="2">T3</strain>
    </source>
</reference>
<sequence>MNDTKVLVLPIAEGTIGNPARASTAQRIAGIRRWGAIVWRDHEKPGGVRREYLASSREGRTLFVANLLEGAYVEFAIAYQRQGRIKMRRYYRVTAVLPDALHLLEVRQDDLPCRAVRAA</sequence>
<name>A0AAU7YAQ4_9PSED</name>
<gene>
    <name evidence="2" type="ORF">ABS648_13670</name>
    <name evidence="1" type="ORF">PSm6_55900</name>
</gene>
<dbReference type="Proteomes" id="UP001064896">
    <property type="component" value="Chromosome"/>
</dbReference>
<proteinExistence type="predicted"/>
<dbReference type="RefSeq" id="WP_265168878.1">
    <property type="nucleotide sequence ID" value="NZ_AP023081.1"/>
</dbReference>
<dbReference type="EMBL" id="AP023081">
    <property type="protein sequence ID" value="BCD89183.1"/>
    <property type="molecule type" value="Genomic_DNA"/>
</dbReference>
<dbReference type="AlphaFoldDB" id="A0AAU7YAQ4"/>
<keyword evidence="3" id="KW-1185">Reference proteome</keyword>
<reference evidence="1" key="1">
    <citation type="submission" date="2020-05" db="EMBL/GenBank/DDBJ databases">
        <title>Complete genome sequence of Pseudomonas sp. Sm006.</title>
        <authorList>
            <person name="Takeuchi K."/>
            <person name="Someya N."/>
        </authorList>
    </citation>
    <scope>NUCLEOTIDE SEQUENCE</scope>
    <source>
        <strain evidence="1">Sm006</strain>
    </source>
</reference>
<evidence type="ECO:0000313" key="3">
    <source>
        <dbReference type="Proteomes" id="UP001064896"/>
    </source>
</evidence>
<accession>A0AAU7YAQ4</accession>
<evidence type="ECO:0000313" key="2">
    <source>
        <dbReference type="EMBL" id="XBY66767.1"/>
    </source>
</evidence>
<evidence type="ECO:0000313" key="1">
    <source>
        <dbReference type="EMBL" id="BCD89183.1"/>
    </source>
</evidence>
<organism evidence="2">
    <name type="scientific">Pseudomonas solani</name>
    <dbReference type="NCBI Taxonomy" id="2731552"/>
    <lineage>
        <taxon>Bacteria</taxon>
        <taxon>Pseudomonadati</taxon>
        <taxon>Pseudomonadota</taxon>
        <taxon>Gammaproteobacteria</taxon>
        <taxon>Pseudomonadales</taxon>
        <taxon>Pseudomonadaceae</taxon>
        <taxon>Pseudomonas</taxon>
    </lineage>
</organism>
<protein>
    <submittedName>
        <fullName evidence="2">Uncharacterized protein</fullName>
    </submittedName>
</protein>
<dbReference type="EMBL" id="CP158373">
    <property type="protein sequence ID" value="XBY66767.1"/>
    <property type="molecule type" value="Genomic_DNA"/>
</dbReference>